<keyword evidence="3" id="KW-0436">Ligase</keyword>
<dbReference type="PANTHER" id="PTHR43767">
    <property type="entry name" value="LONG-CHAIN-FATTY-ACID--COA LIGASE"/>
    <property type="match status" value="1"/>
</dbReference>
<dbReference type="EMBL" id="JAADZU010000064">
    <property type="protein sequence ID" value="NDK91323.1"/>
    <property type="molecule type" value="Genomic_DNA"/>
</dbReference>
<dbReference type="InterPro" id="IPR042099">
    <property type="entry name" value="ANL_N_sf"/>
</dbReference>
<dbReference type="GO" id="GO:0016878">
    <property type="term" value="F:acid-thiol ligase activity"/>
    <property type="evidence" value="ECO:0007669"/>
    <property type="project" value="UniProtKB-ARBA"/>
</dbReference>
<dbReference type="SUPFAM" id="SSF56801">
    <property type="entry name" value="Acetyl-CoA synthetase-like"/>
    <property type="match status" value="1"/>
</dbReference>
<dbReference type="Proteomes" id="UP000466307">
    <property type="component" value="Unassembled WGS sequence"/>
</dbReference>
<organism evidence="3 4">
    <name type="scientific">Gordonia desulfuricans</name>
    <dbReference type="NCBI Taxonomy" id="89051"/>
    <lineage>
        <taxon>Bacteria</taxon>
        <taxon>Bacillati</taxon>
        <taxon>Actinomycetota</taxon>
        <taxon>Actinomycetes</taxon>
        <taxon>Mycobacteriales</taxon>
        <taxon>Gordoniaceae</taxon>
        <taxon>Gordonia</taxon>
    </lineage>
</organism>
<evidence type="ECO:0000313" key="3">
    <source>
        <dbReference type="EMBL" id="NDK91323.1"/>
    </source>
</evidence>
<feature type="domain" description="AMP-binding enzyme C-terminal" evidence="2">
    <location>
        <begin position="471"/>
        <end position="546"/>
    </location>
</feature>
<gene>
    <name evidence="3" type="ORF">GYA93_17305</name>
</gene>
<sequence>MSNPSHTPAPPFIGHGRRLHLEAGTALEMFEHSLARRPDDVAIDYFDLTLTWAQLDRASTTLAGLLVARGFVVGDRLALLLQNDPAFVIGLLATWKAGGIAALISPMSTTEELRERFAEYTPTALVALDHLYLDRARAALADGTTGVNIVLTVSPLDGQTVPDRRLFADTGRPSVPDTIDLVALVRTALVDPTGLPELPIRPLSPLDTAVLLSTSGTTGPPKAAQITHANLVFSAHVYREWTGVSGTDAVLGASPLFHVTGLVGGVMLSMLVGVPLVLTHRFHPQVIVDAIRRRRPGFMIAVITAFIALADESDATPEDLASLRFRLSGGAPIDPDTEERLSERLGGYIHNVYGLTESTSPTLLVPFGQTAPIDPETGVLSVGRPAFDTEIRIVDDEGIELPVGGIGELIISGPQIVRGYWRNPVATAEAFTGTGLRTGDIGFRDADGWFYVIDRKSALINASGFKVWPHEVERVLCTHPAVVEAAVVGIPDEYRGESVKAVVVISEPGAVSEAELMEYCRQNLAAYKYPREVELVGALPRTATGKLLRRKLM</sequence>
<dbReference type="InterPro" id="IPR050237">
    <property type="entry name" value="ATP-dep_AMP-bd_enzyme"/>
</dbReference>
<dbReference type="Pfam" id="PF13193">
    <property type="entry name" value="AMP-binding_C"/>
    <property type="match status" value="1"/>
</dbReference>
<accession>A0A7K3LSR6</accession>
<dbReference type="InterPro" id="IPR000873">
    <property type="entry name" value="AMP-dep_synth/lig_dom"/>
</dbReference>
<proteinExistence type="predicted"/>
<evidence type="ECO:0000259" key="1">
    <source>
        <dbReference type="Pfam" id="PF00501"/>
    </source>
</evidence>
<dbReference type="AlphaFoldDB" id="A0A7K3LSR6"/>
<dbReference type="PANTHER" id="PTHR43767:SF1">
    <property type="entry name" value="NONRIBOSOMAL PEPTIDE SYNTHASE PES1 (EUROFUNG)-RELATED"/>
    <property type="match status" value="1"/>
</dbReference>
<dbReference type="Pfam" id="PF00501">
    <property type="entry name" value="AMP-binding"/>
    <property type="match status" value="1"/>
</dbReference>
<dbReference type="Gene3D" id="3.40.50.12780">
    <property type="entry name" value="N-terminal domain of ligase-like"/>
    <property type="match status" value="1"/>
</dbReference>
<comment type="caution">
    <text evidence="3">The sequence shown here is derived from an EMBL/GenBank/DDBJ whole genome shotgun (WGS) entry which is preliminary data.</text>
</comment>
<dbReference type="Gene3D" id="3.30.300.30">
    <property type="match status" value="1"/>
</dbReference>
<evidence type="ECO:0000259" key="2">
    <source>
        <dbReference type="Pfam" id="PF13193"/>
    </source>
</evidence>
<name>A0A7K3LSR6_9ACTN</name>
<evidence type="ECO:0000313" key="4">
    <source>
        <dbReference type="Proteomes" id="UP000466307"/>
    </source>
</evidence>
<dbReference type="RefSeq" id="WP_059039313.1">
    <property type="nucleotide sequence ID" value="NZ_JAADZU010000064.1"/>
</dbReference>
<reference evidence="3 4" key="1">
    <citation type="submission" date="2020-01" db="EMBL/GenBank/DDBJ databases">
        <title>Investigation of new actinobacteria for the biodesulphurisation of diesel fuel.</title>
        <authorList>
            <person name="Athi Narayanan S.M."/>
        </authorList>
    </citation>
    <scope>NUCLEOTIDE SEQUENCE [LARGE SCALE GENOMIC DNA]</scope>
    <source>
        <strain evidence="3 4">213E</strain>
    </source>
</reference>
<feature type="domain" description="AMP-dependent synthetase/ligase" evidence="1">
    <location>
        <begin position="30"/>
        <end position="421"/>
    </location>
</feature>
<dbReference type="InterPro" id="IPR025110">
    <property type="entry name" value="AMP-bd_C"/>
</dbReference>
<dbReference type="InterPro" id="IPR045851">
    <property type="entry name" value="AMP-bd_C_sf"/>
</dbReference>
<protein>
    <submittedName>
        <fullName evidence="3">Long-chain fatty acid--CoA ligase</fullName>
    </submittedName>
</protein>
<keyword evidence="4" id="KW-1185">Reference proteome</keyword>